<evidence type="ECO:0000256" key="1">
    <source>
        <dbReference type="SAM" id="MobiDB-lite"/>
    </source>
</evidence>
<protein>
    <submittedName>
        <fullName evidence="2">Uncharacterized protein</fullName>
    </submittedName>
</protein>
<proteinExistence type="predicted"/>
<gene>
    <name evidence="2" type="ORF">GCU56_09065</name>
</gene>
<evidence type="ECO:0000313" key="2">
    <source>
        <dbReference type="EMBL" id="NEK58021.1"/>
    </source>
</evidence>
<dbReference type="Proteomes" id="UP000470246">
    <property type="component" value="Unassembled WGS sequence"/>
</dbReference>
<feature type="compositionally biased region" description="Low complexity" evidence="1">
    <location>
        <begin position="33"/>
        <end position="53"/>
    </location>
</feature>
<feature type="region of interest" description="Disordered" evidence="1">
    <location>
        <begin position="32"/>
        <end position="63"/>
    </location>
</feature>
<organism evidence="2 3">
    <name type="scientific">Geodermatophilus sabuli</name>
    <dbReference type="NCBI Taxonomy" id="1564158"/>
    <lineage>
        <taxon>Bacteria</taxon>
        <taxon>Bacillati</taxon>
        <taxon>Actinomycetota</taxon>
        <taxon>Actinomycetes</taxon>
        <taxon>Geodermatophilales</taxon>
        <taxon>Geodermatophilaceae</taxon>
        <taxon>Geodermatophilus</taxon>
    </lineage>
</organism>
<reference evidence="2 3" key="1">
    <citation type="submission" date="2020-02" db="EMBL/GenBank/DDBJ databases">
        <title>Geodermatophilus sabuli CPCC 205279 I12A-02694.</title>
        <authorList>
            <person name="Jiang Z."/>
        </authorList>
    </citation>
    <scope>NUCLEOTIDE SEQUENCE [LARGE SCALE GENOMIC DNA]</scope>
    <source>
        <strain evidence="2 3">I12A-02694</strain>
    </source>
</reference>
<dbReference type="EMBL" id="JAAGWF010000009">
    <property type="protein sequence ID" value="NEK58021.1"/>
    <property type="molecule type" value="Genomic_DNA"/>
</dbReference>
<name>A0A7K3VZE8_9ACTN</name>
<accession>A0A7K3VZE8</accession>
<sequence>MPTSDALPFRSLFVVGAALSTVLVTGCGADDTASSASSPAASSRASSAASSAAGDEPVVEGDTCEQLRSAGANGASFGPVQALLPKADLLDWIDGKLTPLQQSDPAADVADAWATAQSYLEEYQAAAQALPDGGTVDDPALFDPGDEVEAAQQELTDWWFDTCA</sequence>
<dbReference type="AlphaFoldDB" id="A0A7K3VZE8"/>
<keyword evidence="3" id="KW-1185">Reference proteome</keyword>
<evidence type="ECO:0000313" key="3">
    <source>
        <dbReference type="Proteomes" id="UP000470246"/>
    </source>
</evidence>
<dbReference type="RefSeq" id="WP_163481366.1">
    <property type="nucleotide sequence ID" value="NZ_JAAGWF010000009.1"/>
</dbReference>
<comment type="caution">
    <text evidence="2">The sequence shown here is derived from an EMBL/GenBank/DDBJ whole genome shotgun (WGS) entry which is preliminary data.</text>
</comment>